<dbReference type="Gene3D" id="3.90.25.10">
    <property type="entry name" value="UDP-galactose 4-epimerase, domain 1"/>
    <property type="match status" value="1"/>
</dbReference>
<reference evidence="10 11" key="1">
    <citation type="submission" date="2006-01" db="EMBL/GenBank/DDBJ databases">
        <title>Complete sequence of Rhodopseudomonas palustris HaA2.</title>
        <authorList>
            <consortium name="US DOE Joint Genome Institute"/>
            <person name="Copeland A."/>
            <person name="Lucas S."/>
            <person name="Lapidus A."/>
            <person name="Barry K."/>
            <person name="Detter J.C."/>
            <person name="Glavina T."/>
            <person name="Hammon N."/>
            <person name="Israni S."/>
            <person name="Pitluck S."/>
            <person name="Chain P."/>
            <person name="Malfatti S."/>
            <person name="Shin M."/>
            <person name="Vergez L."/>
            <person name="Schmutz J."/>
            <person name="Larimer F."/>
            <person name="Land M."/>
            <person name="Hauser L."/>
            <person name="Pelletier D.A."/>
            <person name="Kyrpides N."/>
            <person name="Anderson I."/>
            <person name="Oda Y."/>
            <person name="Harwood C.S."/>
            <person name="Richardson P."/>
        </authorList>
    </citation>
    <scope>NUCLEOTIDE SEQUENCE [LARGE SCALE GENOMIC DNA]</scope>
    <source>
        <strain evidence="10 11">HaA2</strain>
    </source>
</reference>
<evidence type="ECO:0000256" key="5">
    <source>
        <dbReference type="ARBA" id="ARBA00022458"/>
    </source>
</evidence>
<comment type="catalytic activity">
    <reaction evidence="1 8">
        <text>GDP-alpha-D-mannose = GDP-4-dehydro-alpha-D-rhamnose + H2O</text>
        <dbReference type="Rhea" id="RHEA:23820"/>
        <dbReference type="ChEBI" id="CHEBI:15377"/>
        <dbReference type="ChEBI" id="CHEBI:57527"/>
        <dbReference type="ChEBI" id="CHEBI:57964"/>
        <dbReference type="EC" id="4.2.1.47"/>
    </reaction>
</comment>
<feature type="domain" description="NAD(P)-binding" evidence="9">
    <location>
        <begin position="6"/>
        <end position="310"/>
    </location>
</feature>
<dbReference type="eggNOG" id="COG1089">
    <property type="taxonomic scope" value="Bacteria"/>
</dbReference>
<dbReference type="STRING" id="316058.RPB_1552"/>
<dbReference type="HOGENOM" id="CLU_007383_14_0_5"/>
<evidence type="ECO:0000256" key="2">
    <source>
        <dbReference type="ARBA" id="ARBA00001937"/>
    </source>
</evidence>
<evidence type="ECO:0000259" key="9">
    <source>
        <dbReference type="Pfam" id="PF16363"/>
    </source>
</evidence>
<dbReference type="GO" id="GO:0008446">
    <property type="term" value="F:GDP-mannose 4,6-dehydratase activity"/>
    <property type="evidence" value="ECO:0007669"/>
    <property type="project" value="UniProtKB-UniRule"/>
</dbReference>
<dbReference type="InterPro" id="IPR006368">
    <property type="entry name" value="GDP_Man_deHydtase"/>
</dbReference>
<sequence length="324" mass="35702">MAKTALIFGISGQDGALLALHLLERGYEVHGTSRDKELSSFANLRRVGIQDRVRLYSASLTDFRSVLQVVADAAPSEIYNLAGQSSVSLSFEQPVETLDSTIFGPLNILESIRLLKLDARLYNACSSECFGNTELAATEQTPFNPRSPYGVGKAAAFWTVANYRDAYGLFACSGILFNHDSPLRPRRFVTRKIVAGAADIAEKKSDRLMLGSLHVARDFGWAPEYVEAMAMMLGADSPGDYVIATGQTHSLESFVDKAFAFFGLDWRRHVEIDDRLMRPTEIVTSAGNPEKAKRVLGWEATVTMEEVVRRLSEAELSLRHDASA</sequence>
<evidence type="ECO:0000313" key="10">
    <source>
        <dbReference type="EMBL" id="ABD06262.1"/>
    </source>
</evidence>
<dbReference type="AlphaFoldDB" id="Q2IZU8"/>
<dbReference type="EC" id="4.2.1.47" evidence="4 8"/>
<dbReference type="GO" id="GO:0042351">
    <property type="term" value="P:'de novo' GDP-L-fucose biosynthetic process"/>
    <property type="evidence" value="ECO:0007669"/>
    <property type="project" value="TreeGrafter"/>
</dbReference>
<dbReference type="CDD" id="cd05260">
    <property type="entry name" value="GDP_MD_SDR_e"/>
    <property type="match status" value="1"/>
</dbReference>
<evidence type="ECO:0000256" key="7">
    <source>
        <dbReference type="ARBA" id="ARBA00059383"/>
    </source>
</evidence>
<dbReference type="Pfam" id="PF16363">
    <property type="entry name" value="GDP_Man_Dehyd"/>
    <property type="match status" value="1"/>
</dbReference>
<evidence type="ECO:0000256" key="1">
    <source>
        <dbReference type="ARBA" id="ARBA00000188"/>
    </source>
</evidence>
<evidence type="ECO:0000256" key="6">
    <source>
        <dbReference type="ARBA" id="ARBA00023239"/>
    </source>
</evidence>
<dbReference type="InterPro" id="IPR036291">
    <property type="entry name" value="NAD(P)-bd_dom_sf"/>
</dbReference>
<evidence type="ECO:0000313" key="11">
    <source>
        <dbReference type="Proteomes" id="UP000008809"/>
    </source>
</evidence>
<dbReference type="PANTHER" id="PTHR43715">
    <property type="entry name" value="GDP-MANNOSE 4,6-DEHYDRATASE"/>
    <property type="match status" value="1"/>
</dbReference>
<evidence type="ECO:0000256" key="4">
    <source>
        <dbReference type="ARBA" id="ARBA00011989"/>
    </source>
</evidence>
<keyword evidence="11" id="KW-1185">Reference proteome</keyword>
<comment type="similarity">
    <text evidence="3 8">Belongs to the NAD(P)-dependent epimerase/dehydratase family. GDP-mannose 4,6-dehydratase subfamily.</text>
</comment>
<gene>
    <name evidence="8" type="primary">gmd</name>
    <name evidence="10" type="ordered locus">RPB_1552</name>
</gene>
<keyword evidence="8" id="KW-0521">NADP</keyword>
<dbReference type="InterPro" id="IPR016040">
    <property type="entry name" value="NAD(P)-bd_dom"/>
</dbReference>
<evidence type="ECO:0000256" key="8">
    <source>
        <dbReference type="HAMAP-Rule" id="MF_00955"/>
    </source>
</evidence>
<dbReference type="Proteomes" id="UP000008809">
    <property type="component" value="Chromosome"/>
</dbReference>
<keyword evidence="5" id="KW-0536">Nodulation</keyword>
<protein>
    <recommendedName>
        <fullName evidence="4 8">GDP-mannose 4,6-dehydratase</fullName>
        <ecNumber evidence="4 8">4.2.1.47</ecNumber>
    </recommendedName>
    <alternativeName>
        <fullName evidence="8">GDP-D-mannose dehydratase</fullName>
    </alternativeName>
</protein>
<evidence type="ECO:0000256" key="3">
    <source>
        <dbReference type="ARBA" id="ARBA00009263"/>
    </source>
</evidence>
<comment type="caution">
    <text evidence="8">Lacks conserved residue(s) required for the propagation of feature annotation.</text>
</comment>
<keyword evidence="6 8" id="KW-0456">Lyase</keyword>
<accession>Q2IZU8</accession>
<comment type="function">
    <text evidence="7 8">Catalyzes the conversion of GDP-D-mannose to GDP-4-dehydro-6-deoxy-D-mannose.</text>
</comment>
<dbReference type="SUPFAM" id="SSF51735">
    <property type="entry name" value="NAD(P)-binding Rossmann-fold domains"/>
    <property type="match status" value="1"/>
</dbReference>
<dbReference type="OrthoDB" id="9779041at2"/>
<dbReference type="RefSeq" id="WP_011440450.1">
    <property type="nucleotide sequence ID" value="NC_007778.1"/>
</dbReference>
<proteinExistence type="inferred from homology"/>
<comment type="cofactor">
    <cofactor evidence="2 8">
        <name>NADP(+)</name>
        <dbReference type="ChEBI" id="CHEBI:58349"/>
    </cofactor>
</comment>
<dbReference type="EMBL" id="CP000250">
    <property type="protein sequence ID" value="ABD06262.1"/>
    <property type="molecule type" value="Genomic_DNA"/>
</dbReference>
<dbReference type="PANTHER" id="PTHR43715:SF1">
    <property type="entry name" value="GDP-MANNOSE 4,6 DEHYDRATASE"/>
    <property type="match status" value="1"/>
</dbReference>
<dbReference type="GO" id="GO:0070401">
    <property type="term" value="F:NADP+ binding"/>
    <property type="evidence" value="ECO:0007669"/>
    <property type="project" value="UniProtKB-UniRule"/>
</dbReference>
<dbReference type="KEGG" id="rpb:RPB_1552"/>
<dbReference type="FunFam" id="3.40.50.720:FF:000924">
    <property type="entry name" value="GDP-mannose 4,6 dehydratase"/>
    <property type="match status" value="1"/>
</dbReference>
<organism evidence="10 11">
    <name type="scientific">Rhodopseudomonas palustris (strain HaA2)</name>
    <dbReference type="NCBI Taxonomy" id="316058"/>
    <lineage>
        <taxon>Bacteria</taxon>
        <taxon>Pseudomonadati</taxon>
        <taxon>Pseudomonadota</taxon>
        <taxon>Alphaproteobacteria</taxon>
        <taxon>Hyphomicrobiales</taxon>
        <taxon>Nitrobacteraceae</taxon>
        <taxon>Rhodopseudomonas</taxon>
    </lineage>
</organism>
<dbReference type="HAMAP" id="MF_00955">
    <property type="entry name" value="GDP_Man_dehydratase"/>
    <property type="match status" value="1"/>
</dbReference>
<dbReference type="Gene3D" id="3.40.50.720">
    <property type="entry name" value="NAD(P)-binding Rossmann-like Domain"/>
    <property type="match status" value="1"/>
</dbReference>
<name>Q2IZU8_RHOP2</name>